<dbReference type="Proteomes" id="UP000663856">
    <property type="component" value="Unassembled WGS sequence"/>
</dbReference>
<evidence type="ECO:0000313" key="3">
    <source>
        <dbReference type="EMBL" id="CAF1231012.1"/>
    </source>
</evidence>
<dbReference type="EMBL" id="CAJNRF010006002">
    <property type="protein sequence ID" value="CAF2077365.1"/>
    <property type="molecule type" value="Genomic_DNA"/>
</dbReference>
<dbReference type="PANTHER" id="PTHR47417">
    <property type="entry name" value="SMR DOMAIN-CONTAINING PROTEIN YPL199C"/>
    <property type="match status" value="1"/>
</dbReference>
<evidence type="ECO:0000313" key="7">
    <source>
        <dbReference type="EMBL" id="CAF2249999.1"/>
    </source>
</evidence>
<dbReference type="InterPro" id="IPR053020">
    <property type="entry name" value="Smr_domain_protein"/>
</dbReference>
<dbReference type="InterPro" id="IPR036063">
    <property type="entry name" value="Smr_dom_sf"/>
</dbReference>
<protein>
    <recommendedName>
        <fullName evidence="2">Smr domain-containing protein</fullName>
    </recommendedName>
</protein>
<evidence type="ECO:0000313" key="11">
    <source>
        <dbReference type="EMBL" id="CAF4352382.1"/>
    </source>
</evidence>
<sequence>MGSTFSSTTDDHHSTFYATPVSSSVKPDIPIEAELLRREARQCKSEVEAASRQSQHEYHSGRKSEAKALSNQKKDLYSQMNEKNERAAALIFQHFNRNLPDHFIDLHGLHVFEALKYLQQKLNKCRSSSISRLTVITGMGNHSPHKMAKIKPEVENFAHKNNLKIIPGRGRVEIHLDTDDQYEKVDYQNSDGCIIL</sequence>
<dbReference type="InterPro" id="IPR002625">
    <property type="entry name" value="Smr_dom"/>
</dbReference>
<feature type="region of interest" description="Disordered" evidence="1">
    <location>
        <begin position="45"/>
        <end position="70"/>
    </location>
</feature>
<comment type="caution">
    <text evidence="8">The sequence shown here is derived from an EMBL/GenBank/DDBJ whole genome shotgun (WGS) entry which is preliminary data.</text>
</comment>
<feature type="region of interest" description="Disordered" evidence="1">
    <location>
        <begin position="1"/>
        <end position="24"/>
    </location>
</feature>
<keyword evidence="14" id="KW-1185">Reference proteome</keyword>
<evidence type="ECO:0000313" key="14">
    <source>
        <dbReference type="Proteomes" id="UP000663866"/>
    </source>
</evidence>
<dbReference type="Proteomes" id="UP000681720">
    <property type="component" value="Unassembled WGS sequence"/>
</dbReference>
<dbReference type="Proteomes" id="UP000663834">
    <property type="component" value="Unassembled WGS sequence"/>
</dbReference>
<evidence type="ECO:0000313" key="9">
    <source>
        <dbReference type="EMBL" id="CAF3866819.1"/>
    </source>
</evidence>
<dbReference type="Proteomes" id="UP000663866">
    <property type="component" value="Unassembled WGS sequence"/>
</dbReference>
<evidence type="ECO:0000313" key="5">
    <source>
        <dbReference type="EMBL" id="CAF2004162.1"/>
    </source>
</evidence>
<dbReference type="EMBL" id="CAJNOV010012160">
    <property type="protein sequence ID" value="CAF1477200.1"/>
    <property type="molecule type" value="Genomic_DNA"/>
</dbReference>
<reference evidence="8" key="1">
    <citation type="submission" date="2021-02" db="EMBL/GenBank/DDBJ databases">
        <authorList>
            <person name="Nowell W R."/>
        </authorList>
    </citation>
    <scope>NUCLEOTIDE SEQUENCE</scope>
</reference>
<dbReference type="Proteomes" id="UP000663855">
    <property type="component" value="Unassembled WGS sequence"/>
</dbReference>
<dbReference type="AlphaFoldDB" id="A0A819DJW9"/>
<proteinExistence type="predicted"/>
<dbReference type="PROSITE" id="PS50828">
    <property type="entry name" value="SMR"/>
    <property type="match status" value="1"/>
</dbReference>
<dbReference type="EMBL" id="CAJNOW010000084">
    <property type="protein sequence ID" value="CAF1231012.1"/>
    <property type="molecule type" value="Genomic_DNA"/>
</dbReference>
<name>A0A819DJW9_9BILA</name>
<dbReference type="EMBL" id="CAJOBH010045640">
    <property type="protein sequence ID" value="CAF4352382.1"/>
    <property type="molecule type" value="Genomic_DNA"/>
</dbReference>
<dbReference type="InterPro" id="IPR013899">
    <property type="entry name" value="DUF1771"/>
</dbReference>
<evidence type="ECO:0000313" key="6">
    <source>
        <dbReference type="EMBL" id="CAF2077365.1"/>
    </source>
</evidence>
<evidence type="ECO:0000313" key="13">
    <source>
        <dbReference type="Proteomes" id="UP000663842"/>
    </source>
</evidence>
<dbReference type="Gene3D" id="3.30.1370.110">
    <property type="match status" value="1"/>
</dbReference>
<dbReference type="OrthoDB" id="3231855at2759"/>
<organism evidence="8 13">
    <name type="scientific">Rotaria magnacalcarata</name>
    <dbReference type="NCBI Taxonomy" id="392030"/>
    <lineage>
        <taxon>Eukaryota</taxon>
        <taxon>Metazoa</taxon>
        <taxon>Spiralia</taxon>
        <taxon>Gnathifera</taxon>
        <taxon>Rotifera</taxon>
        <taxon>Eurotatoria</taxon>
        <taxon>Bdelloidea</taxon>
        <taxon>Philodinida</taxon>
        <taxon>Philodinidae</taxon>
        <taxon>Rotaria</taxon>
    </lineage>
</organism>
<feature type="domain" description="Smr" evidence="2">
    <location>
        <begin position="104"/>
        <end position="157"/>
    </location>
</feature>
<dbReference type="Proteomes" id="UP000663842">
    <property type="component" value="Unassembled WGS sequence"/>
</dbReference>
<dbReference type="SMART" id="SM00463">
    <property type="entry name" value="SMR"/>
    <property type="match status" value="1"/>
</dbReference>
<dbReference type="EMBL" id="CAJOBF010000555">
    <property type="protein sequence ID" value="CAF3835132.1"/>
    <property type="molecule type" value="Genomic_DNA"/>
</dbReference>
<evidence type="ECO:0000313" key="8">
    <source>
        <dbReference type="EMBL" id="CAF3835132.1"/>
    </source>
</evidence>
<dbReference type="SUPFAM" id="SSF160443">
    <property type="entry name" value="SMR domain-like"/>
    <property type="match status" value="1"/>
</dbReference>
<dbReference type="EMBL" id="CAJNRG010000504">
    <property type="protein sequence ID" value="CAF2004162.1"/>
    <property type="molecule type" value="Genomic_DNA"/>
</dbReference>
<dbReference type="EMBL" id="CAJOBG010004409">
    <property type="protein sequence ID" value="CAF4109274.1"/>
    <property type="molecule type" value="Genomic_DNA"/>
</dbReference>
<evidence type="ECO:0000313" key="4">
    <source>
        <dbReference type="EMBL" id="CAF1477200.1"/>
    </source>
</evidence>
<dbReference type="Proteomes" id="UP000676336">
    <property type="component" value="Unassembled WGS sequence"/>
</dbReference>
<evidence type="ECO:0000259" key="2">
    <source>
        <dbReference type="PROSITE" id="PS50828"/>
    </source>
</evidence>
<dbReference type="EMBL" id="CAJNRE010021068">
    <property type="protein sequence ID" value="CAF2249999.1"/>
    <property type="molecule type" value="Genomic_DNA"/>
</dbReference>
<evidence type="ECO:0000256" key="1">
    <source>
        <dbReference type="SAM" id="MobiDB-lite"/>
    </source>
</evidence>
<evidence type="ECO:0000313" key="12">
    <source>
        <dbReference type="EMBL" id="CAF5106759.1"/>
    </source>
</evidence>
<dbReference type="EMBL" id="CAJOBJ010258204">
    <property type="protein sequence ID" value="CAF5106759.1"/>
    <property type="molecule type" value="Genomic_DNA"/>
</dbReference>
<evidence type="ECO:0000313" key="10">
    <source>
        <dbReference type="EMBL" id="CAF4109274.1"/>
    </source>
</evidence>
<dbReference type="EMBL" id="CAJOBI010001164">
    <property type="protein sequence ID" value="CAF3866819.1"/>
    <property type="molecule type" value="Genomic_DNA"/>
</dbReference>
<dbReference type="Proteomes" id="UP000663887">
    <property type="component" value="Unassembled WGS sequence"/>
</dbReference>
<dbReference type="Pfam" id="PF08590">
    <property type="entry name" value="DUF1771"/>
    <property type="match status" value="1"/>
</dbReference>
<gene>
    <name evidence="11" type="ORF">BYL167_LOCUS29555</name>
    <name evidence="4" type="ORF">CJN711_LOCUS25972</name>
    <name evidence="12" type="ORF">GIL414_LOCUS63002</name>
    <name evidence="3" type="ORF">KQP761_LOCUS1303</name>
    <name evidence="7" type="ORF">MBJ925_LOCUS37823</name>
    <name evidence="10" type="ORF">OVN521_LOCUS21333</name>
    <name evidence="9" type="ORF">SMN809_LOCUS4857</name>
    <name evidence="8" type="ORF">UXM345_LOCUS6855</name>
    <name evidence="6" type="ORF">WKI299_LOCUS15411</name>
    <name evidence="5" type="ORF">XDN619_LOCUS3443</name>
</gene>
<accession>A0A819DJW9</accession>
<dbReference type="Proteomes" id="UP000663824">
    <property type="component" value="Unassembled WGS sequence"/>
</dbReference>
<dbReference type="Pfam" id="PF01713">
    <property type="entry name" value="Smr"/>
    <property type="match status" value="1"/>
</dbReference>
<dbReference type="PANTHER" id="PTHR47417:SF1">
    <property type="entry name" value="SMR DOMAIN-CONTAINING PROTEIN YPL199C"/>
    <property type="match status" value="1"/>
</dbReference>
<dbReference type="Proteomes" id="UP000681967">
    <property type="component" value="Unassembled WGS sequence"/>
</dbReference>